<dbReference type="Proteomes" id="UP000198853">
    <property type="component" value="Unassembled WGS sequence"/>
</dbReference>
<evidence type="ECO:0000256" key="6">
    <source>
        <dbReference type="RuleBase" id="RU000481"/>
    </source>
</evidence>
<evidence type="ECO:0000256" key="4">
    <source>
        <dbReference type="ARBA" id="ARBA00022679"/>
    </source>
</evidence>
<dbReference type="NCBIfam" id="NF005817">
    <property type="entry name" value="PRK07683.1"/>
    <property type="match status" value="1"/>
</dbReference>
<feature type="domain" description="Aminotransferase class I/classII large" evidence="7">
    <location>
        <begin position="34"/>
        <end position="380"/>
    </location>
</feature>
<comment type="similarity">
    <text evidence="2 6">Belongs to the class-I pyridoxal-phosphate-dependent aminotransferase family.</text>
</comment>
<dbReference type="OrthoDB" id="9802328at2"/>
<comment type="cofactor">
    <cofactor evidence="1 6">
        <name>pyridoxal 5'-phosphate</name>
        <dbReference type="ChEBI" id="CHEBI:597326"/>
    </cofactor>
</comment>
<dbReference type="InterPro" id="IPR015421">
    <property type="entry name" value="PyrdxlP-dep_Trfase_major"/>
</dbReference>
<dbReference type="PANTHER" id="PTHR46383:SF4">
    <property type="entry name" value="AMINOTRANSFERASE"/>
    <property type="match status" value="1"/>
</dbReference>
<keyword evidence="9" id="KW-1185">Reference proteome</keyword>
<dbReference type="InterPro" id="IPR050596">
    <property type="entry name" value="AspAT/PAT-like"/>
</dbReference>
<dbReference type="CDD" id="cd00609">
    <property type="entry name" value="AAT_like"/>
    <property type="match status" value="1"/>
</dbReference>
<keyword evidence="4 6" id="KW-0808">Transferase</keyword>
<evidence type="ECO:0000256" key="5">
    <source>
        <dbReference type="ARBA" id="ARBA00022898"/>
    </source>
</evidence>
<dbReference type="Gene3D" id="3.90.1150.10">
    <property type="entry name" value="Aspartate Aminotransferase, domain 1"/>
    <property type="match status" value="1"/>
</dbReference>
<keyword evidence="5" id="KW-0663">Pyridoxal phosphate</keyword>
<dbReference type="FunFam" id="3.40.640.10:FF:000033">
    <property type="entry name" value="Aspartate aminotransferase"/>
    <property type="match status" value="1"/>
</dbReference>
<dbReference type="InterPro" id="IPR015422">
    <property type="entry name" value="PyrdxlP-dep_Trfase_small"/>
</dbReference>
<dbReference type="InterPro" id="IPR004839">
    <property type="entry name" value="Aminotransferase_I/II_large"/>
</dbReference>
<dbReference type="EMBL" id="FNEN01000001">
    <property type="protein sequence ID" value="SDI26060.1"/>
    <property type="molecule type" value="Genomic_DNA"/>
</dbReference>
<dbReference type="PANTHER" id="PTHR46383">
    <property type="entry name" value="ASPARTATE AMINOTRANSFERASE"/>
    <property type="match status" value="1"/>
</dbReference>
<dbReference type="InterPro" id="IPR004838">
    <property type="entry name" value="NHTrfase_class1_PyrdxlP-BS"/>
</dbReference>
<dbReference type="GO" id="GO:0030170">
    <property type="term" value="F:pyridoxal phosphate binding"/>
    <property type="evidence" value="ECO:0007669"/>
    <property type="project" value="InterPro"/>
</dbReference>
<dbReference type="PROSITE" id="PS00105">
    <property type="entry name" value="AA_TRANSFER_CLASS_1"/>
    <property type="match status" value="1"/>
</dbReference>
<name>A0A1G8J602_9BACI</name>
<dbReference type="Gene3D" id="3.40.640.10">
    <property type="entry name" value="Type I PLP-dependent aspartate aminotransferase-like (Major domain)"/>
    <property type="match status" value="1"/>
</dbReference>
<evidence type="ECO:0000259" key="7">
    <source>
        <dbReference type="Pfam" id="PF00155"/>
    </source>
</evidence>
<evidence type="ECO:0000256" key="1">
    <source>
        <dbReference type="ARBA" id="ARBA00001933"/>
    </source>
</evidence>
<organism evidence="8 9">
    <name type="scientific">Natribacillus halophilus</name>
    <dbReference type="NCBI Taxonomy" id="549003"/>
    <lineage>
        <taxon>Bacteria</taxon>
        <taxon>Bacillati</taxon>
        <taxon>Bacillota</taxon>
        <taxon>Bacilli</taxon>
        <taxon>Bacillales</taxon>
        <taxon>Bacillaceae</taxon>
        <taxon>Natribacillus</taxon>
    </lineage>
</organism>
<dbReference type="InterPro" id="IPR015424">
    <property type="entry name" value="PyrdxlP-dep_Trfase"/>
</dbReference>
<gene>
    <name evidence="8" type="ORF">SAMN04488123_10112</name>
</gene>
<protein>
    <recommendedName>
        <fullName evidence="6">Aminotransferase</fullName>
        <ecNumber evidence="6">2.6.1.-</ecNumber>
    </recommendedName>
</protein>
<accession>A0A1G8J602</accession>
<dbReference type="Pfam" id="PF00155">
    <property type="entry name" value="Aminotran_1_2"/>
    <property type="match status" value="1"/>
</dbReference>
<dbReference type="RefSeq" id="WP_090395522.1">
    <property type="nucleotide sequence ID" value="NZ_FNEN01000001.1"/>
</dbReference>
<dbReference type="AlphaFoldDB" id="A0A1G8J602"/>
<dbReference type="SUPFAM" id="SSF53383">
    <property type="entry name" value="PLP-dependent transferases"/>
    <property type="match status" value="1"/>
</dbReference>
<evidence type="ECO:0000256" key="2">
    <source>
        <dbReference type="ARBA" id="ARBA00007441"/>
    </source>
</evidence>
<reference evidence="8 9" key="1">
    <citation type="submission" date="2016-10" db="EMBL/GenBank/DDBJ databases">
        <authorList>
            <person name="de Groot N.N."/>
        </authorList>
    </citation>
    <scope>NUCLEOTIDE SEQUENCE [LARGE SCALE GENOMIC DNA]</scope>
    <source>
        <strain evidence="8 9">DSM 21771</strain>
    </source>
</reference>
<dbReference type="GO" id="GO:0008483">
    <property type="term" value="F:transaminase activity"/>
    <property type="evidence" value="ECO:0007669"/>
    <property type="project" value="UniProtKB-KW"/>
</dbReference>
<sequence>MDQVAAMINEDVLNIQRSGIRQFFDKVAKVEGAVQLTLGQPDFPTPVHVKDAAKDAIDRDQTSYTNNGGLPELQVAATEFLREKYGLGYDPTSEVITTVGASQALDMTVRTILTRGDEVLLPVPAYPAYEPLIRLSGATPVYIDTSKTNFKLTKEAVQAAMTSRTRALFLSYPSNPTGQTLTETELMDLASILREENIFIVSDEIYSELVYDHTHQSIAMFPGMKERTIVINGLSKSHSMTGWRIGFAFAPAELITQMLKVHSYNISCASSISQHAALAALTAGKNDAEPMRVEYEKRRNYMQERLHQMKLPVSKPEGAFYLFPSIQKTGLDSYAFAERLLAEEKLAVVPGTAFSRYGEGYVRLSYAYSMENLAEACDRLERFVSRLLP</sequence>
<keyword evidence="3 6" id="KW-0032">Aminotransferase</keyword>
<dbReference type="GO" id="GO:0006520">
    <property type="term" value="P:amino acid metabolic process"/>
    <property type="evidence" value="ECO:0007669"/>
    <property type="project" value="InterPro"/>
</dbReference>
<proteinExistence type="inferred from homology"/>
<evidence type="ECO:0000313" key="8">
    <source>
        <dbReference type="EMBL" id="SDI26060.1"/>
    </source>
</evidence>
<evidence type="ECO:0000313" key="9">
    <source>
        <dbReference type="Proteomes" id="UP000198853"/>
    </source>
</evidence>
<dbReference type="EC" id="2.6.1.-" evidence="6"/>
<evidence type="ECO:0000256" key="3">
    <source>
        <dbReference type="ARBA" id="ARBA00022576"/>
    </source>
</evidence>